<dbReference type="AlphaFoldDB" id="A0A378I3P2"/>
<dbReference type="CDD" id="cd01949">
    <property type="entry name" value="GGDEF"/>
    <property type="match status" value="1"/>
</dbReference>
<dbReference type="Gene3D" id="3.30.70.270">
    <property type="match status" value="1"/>
</dbReference>
<dbReference type="GO" id="GO:0052621">
    <property type="term" value="F:diguanylate cyclase activity"/>
    <property type="evidence" value="ECO:0007669"/>
    <property type="project" value="UniProtKB-EC"/>
</dbReference>
<reference evidence="6 7" key="1">
    <citation type="submission" date="2018-06" db="EMBL/GenBank/DDBJ databases">
        <authorList>
            <consortium name="Pathogen Informatics"/>
            <person name="Doyle S."/>
        </authorList>
    </citation>
    <scope>NUCLEOTIDE SEQUENCE [LARGE SCALE GENOMIC DNA]</scope>
    <source>
        <strain evidence="6 7">NCTC13315</strain>
    </source>
</reference>
<keyword evidence="7" id="KW-1185">Reference proteome</keyword>
<evidence type="ECO:0000313" key="7">
    <source>
        <dbReference type="Proteomes" id="UP000254968"/>
    </source>
</evidence>
<dbReference type="RefSeq" id="WP_115303001.1">
    <property type="nucleotide sequence ID" value="NZ_CAAAHO010000007.1"/>
</dbReference>
<keyword evidence="6" id="KW-0808">Transferase</keyword>
<dbReference type="PANTHER" id="PTHR45138:SF9">
    <property type="entry name" value="DIGUANYLATE CYCLASE DGCM-RELATED"/>
    <property type="match status" value="1"/>
</dbReference>
<comment type="cofactor">
    <cofactor evidence="1">
        <name>Mg(2+)</name>
        <dbReference type="ChEBI" id="CHEBI:18420"/>
    </cofactor>
</comment>
<dbReference type="PROSITE" id="PS50887">
    <property type="entry name" value="GGDEF"/>
    <property type="match status" value="1"/>
</dbReference>
<dbReference type="NCBIfam" id="TIGR00254">
    <property type="entry name" value="GGDEF"/>
    <property type="match status" value="1"/>
</dbReference>
<dbReference type="SUPFAM" id="SSF55781">
    <property type="entry name" value="GAF domain-like"/>
    <property type="match status" value="2"/>
</dbReference>
<dbReference type="Pfam" id="PF13492">
    <property type="entry name" value="GAF_3"/>
    <property type="match status" value="1"/>
</dbReference>
<keyword evidence="4" id="KW-0175">Coiled coil</keyword>
<comment type="catalytic activity">
    <reaction evidence="3">
        <text>2 GTP = 3',3'-c-di-GMP + 2 diphosphate</text>
        <dbReference type="Rhea" id="RHEA:24898"/>
        <dbReference type="ChEBI" id="CHEBI:33019"/>
        <dbReference type="ChEBI" id="CHEBI:37565"/>
        <dbReference type="ChEBI" id="CHEBI:58805"/>
        <dbReference type="EC" id="2.7.7.65"/>
    </reaction>
</comment>
<dbReference type="Pfam" id="PF00990">
    <property type="entry name" value="GGDEF"/>
    <property type="match status" value="1"/>
</dbReference>
<protein>
    <recommendedName>
        <fullName evidence="2">diguanylate cyclase</fullName>
        <ecNumber evidence="2">2.7.7.65</ecNumber>
    </recommendedName>
</protein>
<evidence type="ECO:0000256" key="4">
    <source>
        <dbReference type="SAM" id="Coils"/>
    </source>
</evidence>
<dbReference type="GO" id="GO:0005886">
    <property type="term" value="C:plasma membrane"/>
    <property type="evidence" value="ECO:0007669"/>
    <property type="project" value="TreeGrafter"/>
</dbReference>
<dbReference type="GO" id="GO:0043709">
    <property type="term" value="P:cell adhesion involved in single-species biofilm formation"/>
    <property type="evidence" value="ECO:0007669"/>
    <property type="project" value="TreeGrafter"/>
</dbReference>
<dbReference type="SUPFAM" id="SSF55073">
    <property type="entry name" value="Nucleotide cyclase"/>
    <property type="match status" value="1"/>
</dbReference>
<dbReference type="EC" id="2.7.7.65" evidence="2"/>
<evidence type="ECO:0000259" key="5">
    <source>
        <dbReference type="PROSITE" id="PS50887"/>
    </source>
</evidence>
<dbReference type="Proteomes" id="UP000254968">
    <property type="component" value="Unassembled WGS sequence"/>
</dbReference>
<dbReference type="GO" id="GO:1902201">
    <property type="term" value="P:negative regulation of bacterial-type flagellum-dependent cell motility"/>
    <property type="evidence" value="ECO:0007669"/>
    <property type="project" value="TreeGrafter"/>
</dbReference>
<dbReference type="InterPro" id="IPR003018">
    <property type="entry name" value="GAF"/>
</dbReference>
<keyword evidence="6" id="KW-0418">Kinase</keyword>
<dbReference type="InterPro" id="IPR043128">
    <property type="entry name" value="Rev_trsase/Diguanyl_cyclase"/>
</dbReference>
<dbReference type="InterPro" id="IPR000160">
    <property type="entry name" value="GGDEF_dom"/>
</dbReference>
<feature type="coiled-coil region" evidence="4">
    <location>
        <begin position="192"/>
        <end position="226"/>
    </location>
</feature>
<gene>
    <name evidence="6" type="primary">pleD_2</name>
    <name evidence="6" type="ORF">NCTC13315_01860</name>
</gene>
<dbReference type="InterPro" id="IPR050469">
    <property type="entry name" value="Diguanylate_Cyclase"/>
</dbReference>
<feature type="domain" description="GGDEF" evidence="5">
    <location>
        <begin position="409"/>
        <end position="543"/>
    </location>
</feature>
<dbReference type="InterPro" id="IPR029016">
    <property type="entry name" value="GAF-like_dom_sf"/>
</dbReference>
<dbReference type="EMBL" id="UGNV01000001">
    <property type="protein sequence ID" value="STX29321.1"/>
    <property type="molecule type" value="Genomic_DNA"/>
</dbReference>
<dbReference type="Pfam" id="PF13185">
    <property type="entry name" value="GAF_2"/>
    <property type="match status" value="1"/>
</dbReference>
<dbReference type="SMART" id="SM00267">
    <property type="entry name" value="GGDEF"/>
    <property type="match status" value="1"/>
</dbReference>
<accession>A0A378I3P2</accession>
<dbReference type="FunFam" id="3.30.70.270:FF:000001">
    <property type="entry name" value="Diguanylate cyclase domain protein"/>
    <property type="match status" value="1"/>
</dbReference>
<dbReference type="GO" id="GO:0016301">
    <property type="term" value="F:kinase activity"/>
    <property type="evidence" value="ECO:0007669"/>
    <property type="project" value="UniProtKB-KW"/>
</dbReference>
<dbReference type="SMART" id="SM00065">
    <property type="entry name" value="GAF"/>
    <property type="match status" value="2"/>
</dbReference>
<evidence type="ECO:0000256" key="1">
    <source>
        <dbReference type="ARBA" id="ARBA00001946"/>
    </source>
</evidence>
<evidence type="ECO:0000256" key="2">
    <source>
        <dbReference type="ARBA" id="ARBA00012528"/>
    </source>
</evidence>
<dbReference type="PANTHER" id="PTHR45138">
    <property type="entry name" value="REGULATORY COMPONENTS OF SENSORY TRANSDUCTION SYSTEM"/>
    <property type="match status" value="1"/>
</dbReference>
<evidence type="ECO:0000256" key="3">
    <source>
        <dbReference type="ARBA" id="ARBA00034247"/>
    </source>
</evidence>
<dbReference type="Gene3D" id="3.30.450.40">
    <property type="match status" value="2"/>
</dbReference>
<proteinExistence type="predicted"/>
<name>A0A378I3P2_9GAMM</name>
<sequence length="558" mass="64097">MKVRDFNRTDDGYTLSRQKVSQANTINIILDIIQKLSLAKDIETIMFIVRKAARQLANSDGATFVLRDNSQCYYADEDAIEPLWKGKRFPLNTCVSGWVMLNQQQIVIEDIYNDPRVPADAYRSTFVKSLSMTPICSQAPIGAIGTYWSEYYQPTKEQLYLLKVLADSTSVAMENIQLHSKLEQGNQQTFAQMEVTRNLMEANKELAAALEELNHRNAEMQHLRELSSGLQTCIYLEESYKLIANFLTKLFPNTAGIFYIMHPSRNYLESMAIWNEPFFEEKFIKPDECMGLRRGTLYKVTDPKKELTCAHYQTDNDRAYTCIPLFAQSDILGLLYLEWKPFSQDKYKENQEVLANTVAEQIALGLSNIKLRETLRNQSFRDTLTGLYNRRYLEETLERELSRCGRKSSSCATLMIDIDHFKQFNDKFGHEAGDLVIQSFAQVLNKAARKYDIACRYGGEEFILFLPEIEPKTALARAQQLHKAISKIHLRYGGNMLSQITISVGIAIHPEHGKDMHTLIACADRALYQAKKSGRNRTVMYSKRKRTNQHKLDTKAIK</sequence>
<evidence type="ECO:0000313" key="6">
    <source>
        <dbReference type="EMBL" id="STX29321.1"/>
    </source>
</evidence>
<organism evidence="6 7">
    <name type="scientific">Legionella beliardensis</name>
    <dbReference type="NCBI Taxonomy" id="91822"/>
    <lineage>
        <taxon>Bacteria</taxon>
        <taxon>Pseudomonadati</taxon>
        <taxon>Pseudomonadota</taxon>
        <taxon>Gammaproteobacteria</taxon>
        <taxon>Legionellales</taxon>
        <taxon>Legionellaceae</taxon>
        <taxon>Legionella</taxon>
    </lineage>
</organism>
<dbReference type="OrthoDB" id="9812260at2"/>
<dbReference type="InterPro" id="IPR029787">
    <property type="entry name" value="Nucleotide_cyclase"/>
</dbReference>